<reference evidence="5 6" key="1">
    <citation type="submission" date="2014-04" db="EMBL/GenBank/DDBJ databases">
        <title>A comprehensive comparison of genomes of Erythrobacter spp. Strains.</title>
        <authorList>
            <person name="Zheng Q."/>
        </authorList>
    </citation>
    <scope>NUCLEOTIDE SEQUENCE [LARGE SCALE GENOMIC DNA]</scope>
    <source>
        <strain evidence="5 6">DSM 8509</strain>
    </source>
</reference>
<gene>
    <name evidence="5" type="ORF">EH32_10720</name>
</gene>
<evidence type="ECO:0000256" key="1">
    <source>
        <dbReference type="ARBA" id="ARBA00022729"/>
    </source>
</evidence>
<comment type="caution">
    <text evidence="5">The sequence shown here is derived from an EMBL/GenBank/DDBJ whole genome shotgun (WGS) entry which is preliminary data.</text>
</comment>
<dbReference type="GO" id="GO:0019867">
    <property type="term" value="C:outer membrane"/>
    <property type="evidence" value="ECO:0007669"/>
    <property type="project" value="InterPro"/>
</dbReference>
<proteinExistence type="predicted"/>
<dbReference type="InterPro" id="IPR037873">
    <property type="entry name" value="BamE-like"/>
</dbReference>
<feature type="domain" description="Outer membrane protein assembly factor BamE" evidence="4">
    <location>
        <begin position="55"/>
        <end position="129"/>
    </location>
</feature>
<dbReference type="AlphaFoldDB" id="A0A074MK88"/>
<dbReference type="Gene3D" id="3.30.1450.10">
    <property type="match status" value="1"/>
</dbReference>
<dbReference type="KEGG" id="elq:Ga0102493_11432"/>
<evidence type="ECO:0000256" key="3">
    <source>
        <dbReference type="SAM" id="MobiDB-lite"/>
    </source>
</evidence>
<keyword evidence="6" id="KW-1185">Reference proteome</keyword>
<protein>
    <submittedName>
        <fullName evidence="5">Membrane protein SmpA</fullName>
    </submittedName>
</protein>
<dbReference type="Pfam" id="PF04355">
    <property type="entry name" value="BamE"/>
    <property type="match status" value="1"/>
</dbReference>
<organism evidence="5 6">
    <name type="scientific">Erythrobacter litoralis</name>
    <dbReference type="NCBI Taxonomy" id="39960"/>
    <lineage>
        <taxon>Bacteria</taxon>
        <taxon>Pseudomonadati</taxon>
        <taxon>Pseudomonadota</taxon>
        <taxon>Alphaproteobacteria</taxon>
        <taxon>Sphingomonadales</taxon>
        <taxon>Erythrobacteraceae</taxon>
        <taxon>Erythrobacter/Porphyrobacter group</taxon>
        <taxon>Erythrobacter</taxon>
    </lineage>
</organism>
<keyword evidence="1" id="KW-0732">Signal</keyword>
<evidence type="ECO:0000313" key="6">
    <source>
        <dbReference type="Proteomes" id="UP000027866"/>
    </source>
</evidence>
<name>A0A074MK88_9SPHN</name>
<dbReference type="PATRIC" id="fig|39960.10.peg.2681"/>
<dbReference type="EMBL" id="JMIX01000006">
    <property type="protein sequence ID" value="KEO93195.1"/>
    <property type="molecule type" value="Genomic_DNA"/>
</dbReference>
<evidence type="ECO:0000259" key="4">
    <source>
        <dbReference type="Pfam" id="PF04355"/>
    </source>
</evidence>
<evidence type="ECO:0000256" key="2">
    <source>
        <dbReference type="ARBA" id="ARBA00023136"/>
    </source>
</evidence>
<dbReference type="InterPro" id="IPR007450">
    <property type="entry name" value="BamE_dom"/>
</dbReference>
<feature type="region of interest" description="Disordered" evidence="3">
    <location>
        <begin position="1"/>
        <end position="25"/>
    </location>
</feature>
<evidence type="ECO:0000313" key="5">
    <source>
        <dbReference type="EMBL" id="KEO93195.1"/>
    </source>
</evidence>
<dbReference type="Proteomes" id="UP000027866">
    <property type="component" value="Unassembled WGS sequence"/>
</dbReference>
<accession>A0A074MK88</accession>
<keyword evidence="2" id="KW-0472">Membrane</keyword>
<sequence length="182" mass="19145">MDIERSFAEADTGNGTTGPEPGAGTGIGRAARAMLVALGVGLVLSGCSSIRESRGYIRDPILTQLIQPGIDNRRSVEGTLGRPTFTSAYGEPTWYYVSSTTGRKPFVRPRIRQHNVLAVRFDDAGNVAEVDRSGIDEVVYLRPDGDKTPTLGRERGFLEDLFGNIGRVGGVGGPGAGPGGGP</sequence>